<dbReference type="InterPro" id="IPR047719">
    <property type="entry name" value="SCO5918-like"/>
</dbReference>
<dbReference type="AlphaFoldDB" id="A0A941EV34"/>
<keyword evidence="2" id="KW-1185">Reference proteome</keyword>
<gene>
    <name evidence="1" type="ORF">KDL01_20080</name>
</gene>
<sequence length="82" mass="8694">MRCMIAGQPFYLEAPQVEAAMRGAEPEPLRGACAQVGGRWYPVMQIGAAVTGQDRRDFTSADVSRALASLGLTCRSAPPVAL</sequence>
<dbReference type="EMBL" id="JAGSOG010000101">
    <property type="protein sequence ID" value="MBR7835584.1"/>
    <property type="molecule type" value="Genomic_DNA"/>
</dbReference>
<comment type="caution">
    <text evidence="1">The sequence shown here is derived from an EMBL/GenBank/DDBJ whole genome shotgun (WGS) entry which is preliminary data.</text>
</comment>
<dbReference type="NCBIfam" id="NF038312">
    <property type="entry name" value="SCO5918_fam"/>
    <property type="match status" value="1"/>
</dbReference>
<name>A0A941EV34_9ACTN</name>
<proteinExistence type="predicted"/>
<accession>A0A941EV34</accession>
<organism evidence="1 2">
    <name type="scientific">Actinospica durhamensis</name>
    <dbReference type="NCBI Taxonomy" id="1508375"/>
    <lineage>
        <taxon>Bacteria</taxon>
        <taxon>Bacillati</taxon>
        <taxon>Actinomycetota</taxon>
        <taxon>Actinomycetes</taxon>
        <taxon>Catenulisporales</taxon>
        <taxon>Actinospicaceae</taxon>
        <taxon>Actinospica</taxon>
    </lineage>
</organism>
<dbReference type="Proteomes" id="UP000675781">
    <property type="component" value="Unassembled WGS sequence"/>
</dbReference>
<protein>
    <submittedName>
        <fullName evidence="1">SCO5918 family protein</fullName>
    </submittedName>
</protein>
<reference evidence="1" key="1">
    <citation type="submission" date="2021-04" db="EMBL/GenBank/DDBJ databases">
        <title>Genome based classification of Actinospica acidithermotolerans sp. nov., an actinobacterium isolated from an Indonesian hot spring.</title>
        <authorList>
            <person name="Kusuma A.B."/>
            <person name="Putra K.E."/>
            <person name="Nafisah S."/>
            <person name="Loh J."/>
            <person name="Nouioui I."/>
            <person name="Goodfellow M."/>
        </authorList>
    </citation>
    <scope>NUCLEOTIDE SEQUENCE</scope>
    <source>
        <strain evidence="1">CSCA 57</strain>
    </source>
</reference>
<evidence type="ECO:0000313" key="1">
    <source>
        <dbReference type="EMBL" id="MBR7835584.1"/>
    </source>
</evidence>
<evidence type="ECO:0000313" key="2">
    <source>
        <dbReference type="Proteomes" id="UP000675781"/>
    </source>
</evidence>